<dbReference type="OMA" id="CEAYTHL"/>
<dbReference type="InParanoid" id="H2XKA6"/>
<evidence type="ECO:0000313" key="2">
    <source>
        <dbReference type="Ensembl" id="ENSCINP00000030088.1"/>
    </source>
</evidence>
<feature type="transmembrane region" description="Helical" evidence="1">
    <location>
        <begin position="157"/>
        <end position="179"/>
    </location>
</feature>
<keyword evidence="1" id="KW-1133">Transmembrane helix</keyword>
<dbReference type="EMBL" id="EAAA01002869">
    <property type="status" value="NOT_ANNOTATED_CDS"/>
    <property type="molecule type" value="Genomic_DNA"/>
</dbReference>
<feature type="transmembrane region" description="Helical" evidence="1">
    <location>
        <begin position="6"/>
        <end position="22"/>
    </location>
</feature>
<reference evidence="3" key="1">
    <citation type="journal article" date="2002" name="Science">
        <title>The draft genome of Ciona intestinalis: insights into chordate and vertebrate origins.</title>
        <authorList>
            <person name="Dehal P."/>
            <person name="Satou Y."/>
            <person name="Campbell R.K."/>
            <person name="Chapman J."/>
            <person name="Degnan B."/>
            <person name="De Tomaso A."/>
            <person name="Davidson B."/>
            <person name="Di Gregorio A."/>
            <person name="Gelpke M."/>
            <person name="Goodstein D.M."/>
            <person name="Harafuji N."/>
            <person name="Hastings K.E."/>
            <person name="Ho I."/>
            <person name="Hotta K."/>
            <person name="Huang W."/>
            <person name="Kawashima T."/>
            <person name="Lemaire P."/>
            <person name="Martinez D."/>
            <person name="Meinertzhagen I.A."/>
            <person name="Necula S."/>
            <person name="Nonaka M."/>
            <person name="Putnam N."/>
            <person name="Rash S."/>
            <person name="Saiga H."/>
            <person name="Satake M."/>
            <person name="Terry A."/>
            <person name="Yamada L."/>
            <person name="Wang H.G."/>
            <person name="Awazu S."/>
            <person name="Azumi K."/>
            <person name="Boore J."/>
            <person name="Branno M."/>
            <person name="Chin-Bow S."/>
            <person name="DeSantis R."/>
            <person name="Doyle S."/>
            <person name="Francino P."/>
            <person name="Keys D.N."/>
            <person name="Haga S."/>
            <person name="Hayashi H."/>
            <person name="Hino K."/>
            <person name="Imai K.S."/>
            <person name="Inaba K."/>
            <person name="Kano S."/>
            <person name="Kobayashi K."/>
            <person name="Kobayashi M."/>
            <person name="Lee B.I."/>
            <person name="Makabe K.W."/>
            <person name="Manohar C."/>
            <person name="Matassi G."/>
            <person name="Medina M."/>
            <person name="Mochizuki Y."/>
            <person name="Mount S."/>
            <person name="Morishita T."/>
            <person name="Miura S."/>
            <person name="Nakayama A."/>
            <person name="Nishizaka S."/>
            <person name="Nomoto H."/>
            <person name="Ohta F."/>
            <person name="Oishi K."/>
            <person name="Rigoutsos I."/>
            <person name="Sano M."/>
            <person name="Sasaki A."/>
            <person name="Sasakura Y."/>
            <person name="Shoguchi E."/>
            <person name="Shin-i T."/>
            <person name="Spagnuolo A."/>
            <person name="Stainier D."/>
            <person name="Suzuki M.M."/>
            <person name="Tassy O."/>
            <person name="Takatori N."/>
            <person name="Tokuoka M."/>
            <person name="Yagi K."/>
            <person name="Yoshizaki F."/>
            <person name="Wada S."/>
            <person name="Zhang C."/>
            <person name="Hyatt P.D."/>
            <person name="Larimer F."/>
            <person name="Detter C."/>
            <person name="Doggett N."/>
            <person name="Glavina T."/>
            <person name="Hawkins T."/>
            <person name="Richardson P."/>
            <person name="Lucas S."/>
            <person name="Kohara Y."/>
            <person name="Levine M."/>
            <person name="Satoh N."/>
            <person name="Rokhsar D.S."/>
        </authorList>
    </citation>
    <scope>NUCLEOTIDE SEQUENCE [LARGE SCALE GENOMIC DNA]</scope>
</reference>
<feature type="transmembrane region" description="Helical" evidence="1">
    <location>
        <begin position="238"/>
        <end position="261"/>
    </location>
</feature>
<dbReference type="Proteomes" id="UP000008144">
    <property type="component" value="Chromosome 9"/>
</dbReference>
<reference evidence="2" key="3">
    <citation type="submission" date="2025-08" db="UniProtKB">
        <authorList>
            <consortium name="Ensembl"/>
        </authorList>
    </citation>
    <scope>IDENTIFICATION</scope>
</reference>
<dbReference type="HOGENOM" id="CLU_1036351_0_0_1"/>
<accession>H2XKA6</accession>
<name>H2XKA6_CIOIN</name>
<keyword evidence="1" id="KW-0472">Membrane</keyword>
<proteinExistence type="predicted"/>
<reference evidence="2" key="4">
    <citation type="submission" date="2025-09" db="UniProtKB">
        <authorList>
            <consortium name="Ensembl"/>
        </authorList>
    </citation>
    <scope>IDENTIFICATION</scope>
</reference>
<dbReference type="GeneTree" id="ENSGT00660000096124"/>
<organism evidence="2 3">
    <name type="scientific">Ciona intestinalis</name>
    <name type="common">Transparent sea squirt</name>
    <name type="synonym">Ascidia intestinalis</name>
    <dbReference type="NCBI Taxonomy" id="7719"/>
    <lineage>
        <taxon>Eukaryota</taxon>
        <taxon>Metazoa</taxon>
        <taxon>Chordata</taxon>
        <taxon>Tunicata</taxon>
        <taxon>Ascidiacea</taxon>
        <taxon>Phlebobranchia</taxon>
        <taxon>Cionidae</taxon>
        <taxon>Ciona</taxon>
    </lineage>
</organism>
<keyword evidence="3" id="KW-1185">Reference proteome</keyword>
<evidence type="ECO:0000256" key="1">
    <source>
        <dbReference type="SAM" id="Phobius"/>
    </source>
</evidence>
<feature type="transmembrane region" description="Helical" evidence="1">
    <location>
        <begin position="65"/>
        <end position="86"/>
    </location>
</feature>
<evidence type="ECO:0000313" key="3">
    <source>
        <dbReference type="Proteomes" id="UP000008144"/>
    </source>
</evidence>
<feature type="transmembrane region" description="Helical" evidence="1">
    <location>
        <begin position="207"/>
        <end position="232"/>
    </location>
</feature>
<reference evidence="2" key="2">
    <citation type="journal article" date="2008" name="Genome Biol.">
        <title>Improved genome assembly and evidence-based global gene model set for the chordate Ciona intestinalis: new insight into intron and operon populations.</title>
        <authorList>
            <person name="Satou Y."/>
            <person name="Mineta K."/>
            <person name="Ogasawara M."/>
            <person name="Sasakura Y."/>
            <person name="Shoguchi E."/>
            <person name="Ueno K."/>
            <person name="Yamada L."/>
            <person name="Matsumoto J."/>
            <person name="Wasserscheid J."/>
            <person name="Dewar K."/>
            <person name="Wiley G.B."/>
            <person name="Macmil S.L."/>
            <person name="Roe B.A."/>
            <person name="Zeller R.W."/>
            <person name="Hastings K.E."/>
            <person name="Lemaire P."/>
            <person name="Lindquist E."/>
            <person name="Endo T."/>
            <person name="Hotta K."/>
            <person name="Inaba K."/>
        </authorList>
    </citation>
    <scope>NUCLEOTIDE SEQUENCE [LARGE SCALE GENOMIC DNA]</scope>
    <source>
        <strain evidence="2">wild type</strain>
    </source>
</reference>
<evidence type="ECO:0008006" key="4">
    <source>
        <dbReference type="Google" id="ProtNLM"/>
    </source>
</evidence>
<sequence>IFATTLTCIAIYLVVVLAIFEHRQRTQSAKSGGTLCLVAAIFGLIRCLFEQVELRFGTRSDTACRIYQCQLVIVFHSSFLCMYLLLWTRQLKMYNHKALRHLSSPFLRFISGAVIAGLIGSSVATATQYLITFRLISSPVGCVYDVRAIVDPESSRLVGLLLFAIAFIFQFSLLGLLVYPLLKHYKIGCCCCGEAERSSTENVRRTIIRLSVCTTMCVLSDFVSSLLLMYLHDGVSPIMFWANVYTVNLLINMICVTCSFADWKQRLFP</sequence>
<dbReference type="AlphaFoldDB" id="H2XKA6"/>
<keyword evidence="1" id="KW-0812">Transmembrane</keyword>
<feature type="transmembrane region" description="Helical" evidence="1">
    <location>
        <begin position="106"/>
        <end position="131"/>
    </location>
</feature>
<protein>
    <recommendedName>
        <fullName evidence="4">G-protein coupled receptors family 1 profile domain-containing protein</fullName>
    </recommendedName>
</protein>
<dbReference type="Ensembl" id="ENSCINT00000032801.1">
    <property type="protein sequence ID" value="ENSCINP00000030088.1"/>
    <property type="gene ID" value="ENSCING00000021307.1"/>
</dbReference>